<sequence length="103" mass="12112">MGVALMKSLFFIATMVLYIYITIGLYIHIGIMFFVYCVVCLLLYCMLEAWEYYFLYIYILFLFLTSTSIFYDCGCRLSIIWLFIVQRYGGSVRYQTPGDALFG</sequence>
<keyword evidence="1" id="KW-0812">Transmembrane</keyword>
<dbReference type="Proteomes" id="UP000284990">
    <property type="component" value="Unassembled WGS sequence"/>
</dbReference>
<dbReference type="EMBL" id="QSFW01000035">
    <property type="protein sequence ID" value="RHA83130.1"/>
    <property type="molecule type" value="Genomic_DNA"/>
</dbReference>
<protein>
    <submittedName>
        <fullName evidence="2">Uncharacterized protein</fullName>
    </submittedName>
</protein>
<evidence type="ECO:0000256" key="1">
    <source>
        <dbReference type="SAM" id="Phobius"/>
    </source>
</evidence>
<reference evidence="2 3" key="1">
    <citation type="submission" date="2018-08" db="EMBL/GenBank/DDBJ databases">
        <title>A genome reference for cultivated species of the human gut microbiota.</title>
        <authorList>
            <person name="Zou Y."/>
            <person name="Xue W."/>
            <person name="Luo G."/>
        </authorList>
    </citation>
    <scope>NUCLEOTIDE SEQUENCE [LARGE SCALE GENOMIC DNA]</scope>
    <source>
        <strain evidence="2 3">AM42-23AC</strain>
    </source>
</reference>
<gene>
    <name evidence="2" type="ORF">DW916_13500</name>
</gene>
<evidence type="ECO:0000313" key="2">
    <source>
        <dbReference type="EMBL" id="RHA83130.1"/>
    </source>
</evidence>
<evidence type="ECO:0000313" key="3">
    <source>
        <dbReference type="Proteomes" id="UP000284990"/>
    </source>
</evidence>
<dbReference type="AlphaFoldDB" id="A0AA93BKR5"/>
<proteinExistence type="predicted"/>
<name>A0AA93BKR5_9BACT</name>
<comment type="caution">
    <text evidence="2">The sequence shown here is derived from an EMBL/GenBank/DDBJ whole genome shotgun (WGS) entry which is preliminary data.</text>
</comment>
<keyword evidence="1" id="KW-1133">Transmembrane helix</keyword>
<organism evidence="2 3">
    <name type="scientific">Segatella copri</name>
    <dbReference type="NCBI Taxonomy" id="165179"/>
    <lineage>
        <taxon>Bacteria</taxon>
        <taxon>Pseudomonadati</taxon>
        <taxon>Bacteroidota</taxon>
        <taxon>Bacteroidia</taxon>
        <taxon>Bacteroidales</taxon>
        <taxon>Prevotellaceae</taxon>
        <taxon>Segatella</taxon>
    </lineage>
</organism>
<accession>A0AA93BKR5</accession>
<feature type="transmembrane region" description="Helical" evidence="1">
    <location>
        <begin position="33"/>
        <end position="50"/>
    </location>
</feature>
<feature type="transmembrane region" description="Helical" evidence="1">
    <location>
        <begin position="56"/>
        <end position="84"/>
    </location>
</feature>
<keyword evidence="1" id="KW-0472">Membrane</keyword>